<evidence type="ECO:0000313" key="2">
    <source>
        <dbReference type="EMBL" id="QEC49527.1"/>
    </source>
</evidence>
<dbReference type="InterPro" id="IPR036046">
    <property type="entry name" value="Acylphosphatase-like_dom_sf"/>
</dbReference>
<dbReference type="Proteomes" id="UP000321805">
    <property type="component" value="Chromosome"/>
</dbReference>
<proteinExistence type="predicted"/>
<feature type="domain" description="DNA ligase D 3'-phosphoesterase" evidence="1">
    <location>
        <begin position="105"/>
        <end position="207"/>
    </location>
</feature>
<dbReference type="KEGG" id="bsol:FSW04_19435"/>
<sequence>MAPARGARAAGGARALRAVVAGATAPGAEDVADRARALGVLGWVRRDEDALRVHAEGAQEALEALEAVLRDGAGAGGAVEVDRVKPEGHEQFAIRGVSAGVFVVQEHQATAHHFDLRLEVEGTMRSWAVPKGPSLDPAAKRLAVQVDDHDPGHNSFEGAHGEGGVIVWDRGTYEQGGRVPWPEALERGHAVFVLHGEKLRGGFALQRTRPGAKAQWLLIKRRDDDARPGSDVVAEEPRSVLSDRTLDDLLAS</sequence>
<dbReference type="OrthoDB" id="9802472at2"/>
<dbReference type="SUPFAM" id="SSF54975">
    <property type="entry name" value="Acylphosphatase/BLUF domain-like"/>
    <property type="match status" value="1"/>
</dbReference>
<dbReference type="RefSeq" id="WP_146921893.1">
    <property type="nucleotide sequence ID" value="NZ_CP042430.1"/>
</dbReference>
<reference evidence="2 3" key="1">
    <citation type="journal article" date="2018" name="J. Microbiol.">
        <title>Baekduia soli gen. nov., sp. nov., a novel bacterium isolated from the soil of Baekdu Mountain and proposal of a novel family name, Baekduiaceae fam. nov.</title>
        <authorList>
            <person name="An D.S."/>
            <person name="Siddiqi M.Z."/>
            <person name="Kim K.H."/>
            <person name="Yu H.S."/>
            <person name="Im W.T."/>
        </authorList>
    </citation>
    <scope>NUCLEOTIDE SEQUENCE [LARGE SCALE GENOMIC DNA]</scope>
    <source>
        <strain evidence="2 3">BR7-21</strain>
    </source>
</reference>
<gene>
    <name evidence="2" type="ORF">FSW04_19435</name>
</gene>
<dbReference type="EMBL" id="CP042430">
    <property type="protein sequence ID" value="QEC49527.1"/>
    <property type="molecule type" value="Genomic_DNA"/>
</dbReference>
<accession>A0A5B8U972</accession>
<protein>
    <recommendedName>
        <fullName evidence="1">DNA ligase D 3'-phosphoesterase domain-containing protein</fullName>
    </recommendedName>
</protein>
<dbReference type="Pfam" id="PF13298">
    <property type="entry name" value="LigD_N"/>
    <property type="match status" value="1"/>
</dbReference>
<evidence type="ECO:0000259" key="1">
    <source>
        <dbReference type="Pfam" id="PF13298"/>
    </source>
</evidence>
<dbReference type="AlphaFoldDB" id="A0A5B8U972"/>
<name>A0A5B8U972_9ACTN</name>
<dbReference type="PANTHER" id="PTHR39465:SF1">
    <property type="entry name" value="DNA LIGASE D 3'-PHOSPHOESTERASE DOMAIN-CONTAINING PROTEIN"/>
    <property type="match status" value="1"/>
</dbReference>
<organism evidence="2 3">
    <name type="scientific">Baekduia soli</name>
    <dbReference type="NCBI Taxonomy" id="496014"/>
    <lineage>
        <taxon>Bacteria</taxon>
        <taxon>Bacillati</taxon>
        <taxon>Actinomycetota</taxon>
        <taxon>Thermoleophilia</taxon>
        <taxon>Solirubrobacterales</taxon>
        <taxon>Baekduiaceae</taxon>
        <taxon>Baekduia</taxon>
    </lineage>
</organism>
<keyword evidence="3" id="KW-1185">Reference proteome</keyword>
<dbReference type="Gene3D" id="3.30.70.100">
    <property type="match status" value="1"/>
</dbReference>
<dbReference type="InterPro" id="IPR014144">
    <property type="entry name" value="LigD_PE_domain"/>
</dbReference>
<evidence type="ECO:0000313" key="3">
    <source>
        <dbReference type="Proteomes" id="UP000321805"/>
    </source>
</evidence>
<dbReference type="PANTHER" id="PTHR39465">
    <property type="entry name" value="DNA LIGASE D, 3'-PHOSPHOESTERASE DOMAIN"/>
    <property type="match status" value="1"/>
</dbReference>